<accession>A0A371FIK9</accession>
<comment type="caution">
    <text evidence="4">The sequence shown here is derived from an EMBL/GenBank/DDBJ whole genome shotgun (WGS) entry which is preliminary data.</text>
</comment>
<feature type="non-terminal residue" evidence="4">
    <location>
        <position position="1"/>
    </location>
</feature>
<dbReference type="Pfam" id="PF04195">
    <property type="entry name" value="Transposase_28"/>
    <property type="match status" value="1"/>
</dbReference>
<gene>
    <name evidence="4" type="ORF">CR513_41615</name>
</gene>
<dbReference type="PANTHER" id="PTHR31099:SF28">
    <property type="entry name" value="F5J5.12"/>
    <property type="match status" value="1"/>
</dbReference>
<feature type="region of interest" description="Disordered" evidence="2">
    <location>
        <begin position="343"/>
        <end position="474"/>
    </location>
</feature>
<organism evidence="4 5">
    <name type="scientific">Mucuna pruriens</name>
    <name type="common">Velvet bean</name>
    <name type="synonym">Dolichos pruriens</name>
    <dbReference type="NCBI Taxonomy" id="157652"/>
    <lineage>
        <taxon>Eukaryota</taxon>
        <taxon>Viridiplantae</taxon>
        <taxon>Streptophyta</taxon>
        <taxon>Embryophyta</taxon>
        <taxon>Tracheophyta</taxon>
        <taxon>Spermatophyta</taxon>
        <taxon>Magnoliopsida</taxon>
        <taxon>eudicotyledons</taxon>
        <taxon>Gunneridae</taxon>
        <taxon>Pentapetalae</taxon>
        <taxon>rosids</taxon>
        <taxon>fabids</taxon>
        <taxon>Fabales</taxon>
        <taxon>Fabaceae</taxon>
        <taxon>Papilionoideae</taxon>
        <taxon>50 kb inversion clade</taxon>
        <taxon>NPAAA clade</taxon>
        <taxon>indigoferoid/millettioid clade</taxon>
        <taxon>Phaseoleae</taxon>
        <taxon>Mucuna</taxon>
    </lineage>
</organism>
<feature type="compositionally biased region" description="Basic and acidic residues" evidence="2">
    <location>
        <begin position="397"/>
        <end position="429"/>
    </location>
</feature>
<dbReference type="Proteomes" id="UP000257109">
    <property type="component" value="Unassembled WGS sequence"/>
</dbReference>
<dbReference type="EMBL" id="QJKJ01008953">
    <property type="protein sequence ID" value="RDX78139.1"/>
    <property type="molecule type" value="Genomic_DNA"/>
</dbReference>
<reference evidence="4" key="1">
    <citation type="submission" date="2018-05" db="EMBL/GenBank/DDBJ databases">
        <title>Draft genome of Mucuna pruriens seed.</title>
        <authorList>
            <person name="Nnadi N.E."/>
            <person name="Vos R."/>
            <person name="Hasami M.H."/>
            <person name="Devisetty U.K."/>
            <person name="Aguiy J.C."/>
        </authorList>
    </citation>
    <scope>NUCLEOTIDE SEQUENCE [LARGE SCALE GENOMIC DNA]</scope>
    <source>
        <strain evidence="4">JCA_2017</strain>
    </source>
</reference>
<protein>
    <recommendedName>
        <fullName evidence="3">Transposase (putative) gypsy type domain-containing protein</fullName>
    </recommendedName>
</protein>
<dbReference type="PANTHER" id="PTHR31099">
    <property type="entry name" value="OS06G0165300 PROTEIN"/>
    <property type="match status" value="1"/>
</dbReference>
<evidence type="ECO:0000313" key="5">
    <source>
        <dbReference type="Proteomes" id="UP000257109"/>
    </source>
</evidence>
<sequence length="581" mass="64376">MAPSGNSAPLLLLELFWHAMQIFRRFCLDPPARVCYCPLLLSSTGDLFEDAPGPSTQGDQSPVEATPNAGFEAPRDEPSGSSSGSFESYPFEIWYRDSVDEDPQAWVDPEVRKMSLLLNRSSSLLGMAKAICQHSPWSVRVSPCRSGESVSTALPTDGKSCFYLYDTLHSKLGIKLPLNHFERAVLQVLNVALTQLHPKGWAYVRAFELLCEDLGRAPTLGIFFWFYTVKKADKVGWTSLCSRPKRKLFQPFLASYKKFKSRFFKVTPDDSGPNLLVDRAGRPFFPLTWTHQPAVSIAVNLKNLEDWEDKFARELSELPLLPSAKIIKGVDYSSRALRELKRKAAQMAEEEEQPGAASAEPIATAEPSPQRAATDEASNTPSLIVLNEPAPPSPITEKTDDSSSLRSEERPSKRQHIEKPITEDAEVKKGPRPSNDFQWDTLLSGHPPSSSVRGPPSLLGQAVDKGLASSSESNKVKQLGVTGTCKTLQQYVAYSLILARAAEKEFGRLEFQSRSCAERAEKIEADFLNLSKAYAEVEVKINSYRSANAALEEDLQRTIAKNKDLARVNFELDMVVDSANS</sequence>
<keyword evidence="5" id="KW-1185">Reference proteome</keyword>
<feature type="coiled-coil region" evidence="1">
    <location>
        <begin position="534"/>
        <end position="568"/>
    </location>
</feature>
<keyword evidence="1" id="KW-0175">Coiled coil</keyword>
<evidence type="ECO:0000259" key="3">
    <source>
        <dbReference type="Pfam" id="PF04195"/>
    </source>
</evidence>
<feature type="domain" description="Transposase (putative) gypsy type" evidence="3">
    <location>
        <begin position="172"/>
        <end position="230"/>
    </location>
</feature>
<dbReference type="AlphaFoldDB" id="A0A371FIK9"/>
<evidence type="ECO:0000256" key="2">
    <source>
        <dbReference type="SAM" id="MobiDB-lite"/>
    </source>
</evidence>
<proteinExistence type="predicted"/>
<name>A0A371FIK9_MUCPR</name>
<evidence type="ECO:0000256" key="1">
    <source>
        <dbReference type="SAM" id="Coils"/>
    </source>
</evidence>
<dbReference type="OrthoDB" id="685909at2759"/>
<feature type="region of interest" description="Disordered" evidence="2">
    <location>
        <begin position="48"/>
        <end position="85"/>
    </location>
</feature>
<evidence type="ECO:0000313" key="4">
    <source>
        <dbReference type="EMBL" id="RDX78139.1"/>
    </source>
</evidence>
<dbReference type="InterPro" id="IPR007321">
    <property type="entry name" value="Transposase_28"/>
</dbReference>